<dbReference type="RefSeq" id="WP_091184673.1">
    <property type="nucleotide sequence ID" value="NZ_FOFA01000009.1"/>
</dbReference>
<dbReference type="Proteomes" id="UP000198504">
    <property type="component" value="Unassembled WGS sequence"/>
</dbReference>
<keyword evidence="3 7" id="KW-0378">Hydrolase</keyword>
<dbReference type="STRING" id="1036181.SAMN05421756_10987"/>
<feature type="chain" id="PRO_5011440474" evidence="5">
    <location>
        <begin position="32"/>
        <end position="195"/>
    </location>
</feature>
<evidence type="ECO:0000256" key="4">
    <source>
        <dbReference type="ARBA" id="ARBA00022807"/>
    </source>
</evidence>
<evidence type="ECO:0000256" key="3">
    <source>
        <dbReference type="ARBA" id="ARBA00022801"/>
    </source>
</evidence>
<dbReference type="Gene3D" id="3.90.1720.10">
    <property type="entry name" value="endopeptidase domain like (from Nostoc punctiforme)"/>
    <property type="match status" value="1"/>
</dbReference>
<keyword evidence="2" id="KW-0645">Protease</keyword>
<evidence type="ECO:0000256" key="2">
    <source>
        <dbReference type="ARBA" id="ARBA00022670"/>
    </source>
</evidence>
<gene>
    <name evidence="7" type="ORF">SAMN05421756_10987</name>
</gene>
<keyword evidence="8" id="KW-1185">Reference proteome</keyword>
<protein>
    <submittedName>
        <fullName evidence="7">Cell wall-associated hydrolase, NlpC family</fullName>
    </submittedName>
</protein>
<dbReference type="EMBL" id="FOFA01000009">
    <property type="protein sequence ID" value="SER14241.1"/>
    <property type="molecule type" value="Genomic_DNA"/>
</dbReference>
<evidence type="ECO:0000259" key="6">
    <source>
        <dbReference type="PROSITE" id="PS51935"/>
    </source>
</evidence>
<feature type="domain" description="NlpC/P60" evidence="6">
    <location>
        <begin position="80"/>
        <end position="195"/>
    </location>
</feature>
<keyword evidence="4" id="KW-0788">Thiol protease</keyword>
<keyword evidence="5" id="KW-0732">Signal</keyword>
<dbReference type="PROSITE" id="PS51935">
    <property type="entry name" value="NLPC_P60"/>
    <property type="match status" value="1"/>
</dbReference>
<evidence type="ECO:0000313" key="8">
    <source>
        <dbReference type="Proteomes" id="UP000198504"/>
    </source>
</evidence>
<dbReference type="InterPro" id="IPR038765">
    <property type="entry name" value="Papain-like_cys_pep_sf"/>
</dbReference>
<dbReference type="PANTHER" id="PTHR47359:SF3">
    <property type="entry name" value="NLP_P60 DOMAIN-CONTAINING PROTEIN-RELATED"/>
    <property type="match status" value="1"/>
</dbReference>
<dbReference type="InterPro" id="IPR000064">
    <property type="entry name" value="NLP_P60_dom"/>
</dbReference>
<accession>A0A1H9LRZ8</accession>
<dbReference type="Pfam" id="PF00877">
    <property type="entry name" value="NLPC_P60"/>
    <property type="match status" value="1"/>
</dbReference>
<evidence type="ECO:0000256" key="5">
    <source>
        <dbReference type="SAM" id="SignalP"/>
    </source>
</evidence>
<dbReference type="GO" id="GO:0006508">
    <property type="term" value="P:proteolysis"/>
    <property type="evidence" value="ECO:0007669"/>
    <property type="project" value="UniProtKB-KW"/>
</dbReference>
<proteinExistence type="inferred from homology"/>
<evidence type="ECO:0000256" key="1">
    <source>
        <dbReference type="ARBA" id="ARBA00007074"/>
    </source>
</evidence>
<dbReference type="PANTHER" id="PTHR47359">
    <property type="entry name" value="PEPTIDOGLYCAN DL-ENDOPEPTIDASE CWLO"/>
    <property type="match status" value="1"/>
</dbReference>
<feature type="signal peptide" evidence="5">
    <location>
        <begin position="1"/>
        <end position="31"/>
    </location>
</feature>
<dbReference type="InterPro" id="IPR051794">
    <property type="entry name" value="PG_Endopeptidase_C40"/>
</dbReference>
<sequence>MKVQTSRLVTALVALAVSLGLLVGSSGSASADEPVPSSGATAVSSAPVPSTTTLASATVTAQDVAVKSTAKASTTKKKKKTKGEKALAFAKKQLGEKYKYGAAGPNRWDCSGLTMKAWGAAGKKLPHSAKAQYKKGKKIKKSKLRKGDLVFFYSGPSHVGIYAGGGKVIHAPKPGSKVSYIKMKYMPFKGARRPG</sequence>
<dbReference type="OrthoDB" id="5177647at2"/>
<reference evidence="8" key="1">
    <citation type="submission" date="2016-10" db="EMBL/GenBank/DDBJ databases">
        <authorList>
            <person name="Varghese N."/>
            <person name="Submissions S."/>
        </authorList>
    </citation>
    <scope>NUCLEOTIDE SEQUENCE [LARGE SCALE GENOMIC DNA]</scope>
    <source>
        <strain evidence="8">CGMCC 4.6856</strain>
    </source>
</reference>
<evidence type="ECO:0000313" key="7">
    <source>
        <dbReference type="EMBL" id="SER14241.1"/>
    </source>
</evidence>
<comment type="similarity">
    <text evidence="1">Belongs to the peptidase C40 family.</text>
</comment>
<dbReference type="AlphaFoldDB" id="A0A1H9LRZ8"/>
<dbReference type="SUPFAM" id="SSF54001">
    <property type="entry name" value="Cysteine proteinases"/>
    <property type="match status" value="1"/>
</dbReference>
<dbReference type="GO" id="GO:0008234">
    <property type="term" value="F:cysteine-type peptidase activity"/>
    <property type="evidence" value="ECO:0007669"/>
    <property type="project" value="UniProtKB-KW"/>
</dbReference>
<name>A0A1H9LRZ8_9ACTN</name>
<organism evidence="7 8">
    <name type="scientific">Microlunatus flavus</name>
    <dbReference type="NCBI Taxonomy" id="1036181"/>
    <lineage>
        <taxon>Bacteria</taxon>
        <taxon>Bacillati</taxon>
        <taxon>Actinomycetota</taxon>
        <taxon>Actinomycetes</taxon>
        <taxon>Propionibacteriales</taxon>
        <taxon>Propionibacteriaceae</taxon>
        <taxon>Microlunatus</taxon>
    </lineage>
</organism>